<feature type="compositionally biased region" description="Low complexity" evidence="1">
    <location>
        <begin position="110"/>
        <end position="119"/>
    </location>
</feature>
<feature type="compositionally biased region" description="Polar residues" evidence="1">
    <location>
        <begin position="191"/>
        <end position="207"/>
    </location>
</feature>
<feature type="region of interest" description="Disordered" evidence="1">
    <location>
        <begin position="45"/>
        <end position="125"/>
    </location>
</feature>
<organism evidence="2 3">
    <name type="scientific">Trametes pubescens</name>
    <name type="common">White-rot fungus</name>
    <dbReference type="NCBI Taxonomy" id="154538"/>
    <lineage>
        <taxon>Eukaryota</taxon>
        <taxon>Fungi</taxon>
        <taxon>Dikarya</taxon>
        <taxon>Basidiomycota</taxon>
        <taxon>Agaricomycotina</taxon>
        <taxon>Agaricomycetes</taxon>
        <taxon>Polyporales</taxon>
        <taxon>Polyporaceae</taxon>
        <taxon>Trametes</taxon>
    </lineage>
</organism>
<gene>
    <name evidence="2" type="ORF">TRAPUB_10760</name>
</gene>
<dbReference type="EMBL" id="MNAD01000456">
    <property type="protein sequence ID" value="OJT12689.1"/>
    <property type="molecule type" value="Genomic_DNA"/>
</dbReference>
<dbReference type="Proteomes" id="UP000184267">
    <property type="component" value="Unassembled WGS sequence"/>
</dbReference>
<feature type="region of interest" description="Disordered" evidence="1">
    <location>
        <begin position="153"/>
        <end position="253"/>
    </location>
</feature>
<proteinExistence type="predicted"/>
<evidence type="ECO:0000313" key="3">
    <source>
        <dbReference type="Proteomes" id="UP000184267"/>
    </source>
</evidence>
<reference evidence="2 3" key="1">
    <citation type="submission" date="2016-10" db="EMBL/GenBank/DDBJ databases">
        <title>Genome sequence of the basidiomycete white-rot fungus Trametes pubescens.</title>
        <authorList>
            <person name="Makela M.R."/>
            <person name="Granchi Z."/>
            <person name="Peng M."/>
            <person name="De Vries R.P."/>
            <person name="Grigoriev I."/>
            <person name="Riley R."/>
            <person name="Hilden K."/>
        </authorList>
    </citation>
    <scope>NUCLEOTIDE SEQUENCE [LARGE SCALE GENOMIC DNA]</scope>
    <source>
        <strain evidence="2 3">FBCC735</strain>
    </source>
</reference>
<evidence type="ECO:0000256" key="1">
    <source>
        <dbReference type="SAM" id="MobiDB-lite"/>
    </source>
</evidence>
<protein>
    <submittedName>
        <fullName evidence="2">Uncharacterized protein</fullName>
    </submittedName>
</protein>
<feature type="compositionally biased region" description="Polar residues" evidence="1">
    <location>
        <begin position="56"/>
        <end position="66"/>
    </location>
</feature>
<accession>A0A1M2VYK8</accession>
<name>A0A1M2VYK8_TRAPU</name>
<comment type="caution">
    <text evidence="2">The sequence shown here is derived from an EMBL/GenBank/DDBJ whole genome shotgun (WGS) entry which is preliminary data.</text>
</comment>
<dbReference type="AlphaFoldDB" id="A0A1M2VYK8"/>
<sequence>MASRSEFVNVDNEEITFLGFMRNIYRSPKHLEEFERKGVTYEGFYEPATGLPGPRSTGNASPSSAALRQAGTLGGGSQSTMQSGQPGPALVHGTSSGETDTASRTEAIDIDALPDSAPPSDDDPEIIFVGFRRNVYCSSKHSSELDHEGLTYQGFYRPVSGPTTPGDSADNASPVGGSSAAPCQEGRQWDRSQSTAPGGQLGPTSLRATGGSKRPGRTGFGGTTKRRRVLPVQGNGPETISRSAREGGDKDSS</sequence>
<feature type="compositionally biased region" description="Basic and acidic residues" evidence="1">
    <location>
        <begin position="243"/>
        <end position="253"/>
    </location>
</feature>
<keyword evidence="3" id="KW-1185">Reference proteome</keyword>
<evidence type="ECO:0000313" key="2">
    <source>
        <dbReference type="EMBL" id="OJT12689.1"/>
    </source>
</evidence>
<feature type="compositionally biased region" description="Low complexity" evidence="1">
    <location>
        <begin position="78"/>
        <end position="88"/>
    </location>
</feature>